<gene>
    <name evidence="1" type="ORF">H8909_12815</name>
</gene>
<proteinExistence type="predicted"/>
<reference evidence="1 2" key="1">
    <citation type="submission" date="2020-08" db="EMBL/GenBank/DDBJ databases">
        <authorList>
            <person name="Liu C."/>
            <person name="Sun Q."/>
        </authorList>
    </citation>
    <scope>NUCLEOTIDE SEQUENCE [LARGE SCALE GENOMIC DNA]</scope>
    <source>
        <strain evidence="1 2">NSJ-22</strain>
    </source>
</reference>
<organism evidence="1 2">
    <name type="scientific">Catenibacterium faecis</name>
    <dbReference type="NCBI Taxonomy" id="2764323"/>
    <lineage>
        <taxon>Bacteria</taxon>
        <taxon>Bacillati</taxon>
        <taxon>Bacillota</taxon>
        <taxon>Erysipelotrichia</taxon>
        <taxon>Erysipelotrichales</taxon>
        <taxon>Coprobacillaceae</taxon>
        <taxon>Catenibacterium</taxon>
    </lineage>
</organism>
<sequence>MYFTTDIDSYVTYTISCDGYKDYSQTLNTKSATGVTRTHEYSLIGAIPGETNTITLRLYTKSNQLINTLSFTYDAPELLGGNEYKTVTTTSYSEDDLQDNGLYCVLGNDVTEETKKRAYMRFYDENGVIRSEMPIKFYRPHRLLFKDNTMYYSISSTSIVGVDSSGYVKDFYNTGDYTLHHDYIFDTEGNFLVLATKKNDETSEDRIISINASTKEIKEIVNFKTVFKNYYTLTQKPSSADTLDWMHINSLGLVGNNSLIISSRETSTIIKLNTIYTNPSIDYMIGSDRFWDSTGYESKLLTKTSDFSMQAGQHYVTYEEDNSLPKGQYYLYMFNNNYCYSSTRSNYKWQNDTNYSNAFFTMKSGTSYYYKYLVNENARTVSLVSSIPVAYSPYVSSSQELYGQLIADSGMQMSWSVYNLDGTLLRTYQTTGGKFLYRVLQYDLKGYLFQ</sequence>
<keyword evidence="2" id="KW-1185">Reference proteome</keyword>
<dbReference type="Proteomes" id="UP000603474">
    <property type="component" value="Unassembled WGS sequence"/>
</dbReference>
<comment type="caution">
    <text evidence="1">The sequence shown here is derived from an EMBL/GenBank/DDBJ whole genome shotgun (WGS) entry which is preliminary data.</text>
</comment>
<dbReference type="EMBL" id="JACRWG010000109">
    <property type="protein sequence ID" value="MBC6011074.1"/>
    <property type="molecule type" value="Genomic_DNA"/>
</dbReference>
<dbReference type="Pfam" id="PF05935">
    <property type="entry name" value="Arylsulfotrans"/>
    <property type="match status" value="1"/>
</dbReference>
<accession>A0ABR7KEB2</accession>
<name>A0ABR7KEB2_9FIRM</name>
<evidence type="ECO:0000313" key="1">
    <source>
        <dbReference type="EMBL" id="MBC6011074.1"/>
    </source>
</evidence>
<evidence type="ECO:0000313" key="2">
    <source>
        <dbReference type="Proteomes" id="UP000603474"/>
    </source>
</evidence>
<dbReference type="InterPro" id="IPR010262">
    <property type="entry name" value="Arylsulfotransferase_bact"/>
</dbReference>
<protein>
    <submittedName>
        <fullName evidence="1">Aryl-sulfate sulfotransferase</fullName>
    </submittedName>
</protein>